<sequence length="430" mass="46664">MGSHMNFKNFGDALSGVGSGGKSPNFALARQSSIYSLTFDEFQNSLGGLGKDFGSMNMDELLKNIWTAEETQAVTSSVGGGEGNVPGGNLQRQGSLTLPRTLSQKTVDEVWRDLLKETDGAKEGTGSGGSNVPQRQQTLGEMTLEEFLVRTGVVREEAQQIGRSNNNGLFGDFSRPNNSGGVLFGFQQPNQNNGFLVNRMAESSNSISSQPSSLTQNVSGVNCSQQHTQQLRQHQQQQTPPPLFPKPTNVALTRPLHLVHNAQLTNPGIRGGVIGVLEPSLNNFAQGGAIQGGGHGVVGLTMGNVTVAAGSPASQMSSDVISKSSEESPLSPVPFAFSRGRKGSALEKVVERRQRRMIKNRESAARSRARKQAYTLELEAEVARLKEINQELQRKQAEFMEMQKNEILESVNRQWGSKRQCLRRTLTGPW</sequence>
<dbReference type="InterPro" id="IPR046347">
    <property type="entry name" value="bZIP_sf"/>
</dbReference>
<feature type="compositionally biased region" description="Polar residues" evidence="9">
    <location>
        <begin position="214"/>
        <end position="224"/>
    </location>
</feature>
<feature type="compositionally biased region" description="Low complexity" evidence="9">
    <location>
        <begin position="225"/>
        <end position="238"/>
    </location>
</feature>
<keyword evidence="2" id="KW-0938">Abscisic acid signaling pathway</keyword>
<dbReference type="EMBL" id="JARAOO010000005">
    <property type="protein sequence ID" value="KAJ7967464.1"/>
    <property type="molecule type" value="Genomic_DNA"/>
</dbReference>
<keyword evidence="5" id="KW-0804">Transcription</keyword>
<dbReference type="GO" id="GO:0045893">
    <property type="term" value="P:positive regulation of DNA-templated transcription"/>
    <property type="evidence" value="ECO:0007669"/>
    <property type="project" value="InterPro"/>
</dbReference>
<feature type="region of interest" description="Disordered" evidence="9">
    <location>
        <begin position="202"/>
        <end position="241"/>
    </location>
</feature>
<keyword evidence="12" id="KW-1185">Reference proteome</keyword>
<keyword evidence="6" id="KW-0539">Nucleus</keyword>
<comment type="caution">
    <text evidence="11">The sequence shown here is derived from an EMBL/GenBank/DDBJ whole genome shotgun (WGS) entry which is preliminary data.</text>
</comment>
<evidence type="ECO:0000259" key="10">
    <source>
        <dbReference type="PROSITE" id="PS50217"/>
    </source>
</evidence>
<evidence type="ECO:0000313" key="11">
    <source>
        <dbReference type="EMBL" id="KAJ7967464.1"/>
    </source>
</evidence>
<evidence type="ECO:0000256" key="1">
    <source>
        <dbReference type="ARBA" id="ARBA00004123"/>
    </source>
</evidence>
<name>A0AAD7M036_QUISA</name>
<evidence type="ECO:0000256" key="9">
    <source>
        <dbReference type="SAM" id="MobiDB-lite"/>
    </source>
</evidence>
<feature type="region of interest" description="Disordered" evidence="9">
    <location>
        <begin position="76"/>
        <end position="98"/>
    </location>
</feature>
<evidence type="ECO:0000256" key="5">
    <source>
        <dbReference type="ARBA" id="ARBA00023163"/>
    </source>
</evidence>
<comment type="subcellular location">
    <subcellularLocation>
        <location evidence="1">Nucleus</location>
    </subcellularLocation>
</comment>
<protein>
    <submittedName>
        <fullName evidence="11">ABSCISIC ACID-INSENSITIVE 5-like protein</fullName>
    </submittedName>
</protein>
<evidence type="ECO:0000313" key="12">
    <source>
        <dbReference type="Proteomes" id="UP001163823"/>
    </source>
</evidence>
<dbReference type="GO" id="GO:0005634">
    <property type="term" value="C:nucleus"/>
    <property type="evidence" value="ECO:0007669"/>
    <property type="project" value="UniProtKB-SubCell"/>
</dbReference>
<evidence type="ECO:0000256" key="6">
    <source>
        <dbReference type="ARBA" id="ARBA00023242"/>
    </source>
</evidence>
<feature type="compositionally biased region" description="Low complexity" evidence="9">
    <location>
        <begin position="203"/>
        <end position="213"/>
    </location>
</feature>
<keyword evidence="3" id="KW-0805">Transcription regulation</keyword>
<organism evidence="11 12">
    <name type="scientific">Quillaja saponaria</name>
    <name type="common">Soap bark tree</name>
    <dbReference type="NCBI Taxonomy" id="32244"/>
    <lineage>
        <taxon>Eukaryota</taxon>
        <taxon>Viridiplantae</taxon>
        <taxon>Streptophyta</taxon>
        <taxon>Embryophyta</taxon>
        <taxon>Tracheophyta</taxon>
        <taxon>Spermatophyta</taxon>
        <taxon>Magnoliopsida</taxon>
        <taxon>eudicotyledons</taxon>
        <taxon>Gunneridae</taxon>
        <taxon>Pentapetalae</taxon>
        <taxon>rosids</taxon>
        <taxon>fabids</taxon>
        <taxon>Fabales</taxon>
        <taxon>Quillajaceae</taxon>
        <taxon>Quillaja</taxon>
    </lineage>
</organism>
<dbReference type="Pfam" id="PF00170">
    <property type="entry name" value="bZIP_1"/>
    <property type="match status" value="1"/>
</dbReference>
<evidence type="ECO:0000256" key="8">
    <source>
        <dbReference type="SAM" id="Coils"/>
    </source>
</evidence>
<keyword evidence="8" id="KW-0175">Coiled coil</keyword>
<evidence type="ECO:0000256" key="3">
    <source>
        <dbReference type="ARBA" id="ARBA00023015"/>
    </source>
</evidence>
<dbReference type="FunFam" id="1.20.5.170:FF:000048">
    <property type="entry name" value="ABSCISIC ACID-INSENSITIVE 5-like protein 5"/>
    <property type="match status" value="1"/>
</dbReference>
<proteinExistence type="inferred from homology"/>
<evidence type="ECO:0000256" key="7">
    <source>
        <dbReference type="ARBA" id="ARBA00061369"/>
    </source>
</evidence>
<dbReference type="PROSITE" id="PS00036">
    <property type="entry name" value="BZIP_BASIC"/>
    <property type="match status" value="1"/>
</dbReference>
<evidence type="ECO:0000256" key="4">
    <source>
        <dbReference type="ARBA" id="ARBA00023125"/>
    </source>
</evidence>
<dbReference type="KEGG" id="qsa:O6P43_011722"/>
<dbReference type="SMART" id="SM00338">
    <property type="entry name" value="BRLZ"/>
    <property type="match status" value="1"/>
</dbReference>
<dbReference type="SUPFAM" id="SSF57959">
    <property type="entry name" value="Leucine zipper domain"/>
    <property type="match status" value="1"/>
</dbReference>
<dbReference type="Proteomes" id="UP001163823">
    <property type="component" value="Chromosome 5"/>
</dbReference>
<dbReference type="PANTHER" id="PTHR22952">
    <property type="entry name" value="CAMP-RESPONSE ELEMENT BINDING PROTEIN-RELATED"/>
    <property type="match status" value="1"/>
</dbReference>
<accession>A0AAD7M036</accession>
<feature type="domain" description="BZIP" evidence="10">
    <location>
        <begin position="350"/>
        <end position="395"/>
    </location>
</feature>
<dbReference type="PROSITE" id="PS50217">
    <property type="entry name" value="BZIP"/>
    <property type="match status" value="1"/>
</dbReference>
<evidence type="ECO:0000256" key="2">
    <source>
        <dbReference type="ARBA" id="ARBA00022682"/>
    </source>
</evidence>
<dbReference type="GO" id="GO:0009738">
    <property type="term" value="P:abscisic acid-activated signaling pathway"/>
    <property type="evidence" value="ECO:0007669"/>
    <property type="project" value="UniProtKB-KW"/>
</dbReference>
<dbReference type="PANTHER" id="PTHR22952:SF463">
    <property type="entry name" value="ABSCISIC ACID-INSENSITIVE 5-LIKE PROTEIN 7"/>
    <property type="match status" value="1"/>
</dbReference>
<reference evidence="11" key="1">
    <citation type="journal article" date="2023" name="Science">
        <title>Elucidation of the pathway for biosynthesis of saponin adjuvants from the soapbark tree.</title>
        <authorList>
            <person name="Reed J."/>
            <person name="Orme A."/>
            <person name="El-Demerdash A."/>
            <person name="Owen C."/>
            <person name="Martin L.B.B."/>
            <person name="Misra R.C."/>
            <person name="Kikuchi S."/>
            <person name="Rejzek M."/>
            <person name="Martin A.C."/>
            <person name="Harkess A."/>
            <person name="Leebens-Mack J."/>
            <person name="Louveau T."/>
            <person name="Stephenson M.J."/>
            <person name="Osbourn A."/>
        </authorList>
    </citation>
    <scope>NUCLEOTIDE SEQUENCE</scope>
    <source>
        <strain evidence="11">S10</strain>
    </source>
</reference>
<feature type="coiled-coil region" evidence="8">
    <location>
        <begin position="371"/>
        <end position="405"/>
    </location>
</feature>
<comment type="similarity">
    <text evidence="7">Belongs to the bZIP family. ABI5 subfamily.</text>
</comment>
<keyword evidence="4" id="KW-0238">DNA-binding</keyword>
<dbReference type="Gene3D" id="1.20.5.170">
    <property type="match status" value="1"/>
</dbReference>
<dbReference type="AlphaFoldDB" id="A0AAD7M036"/>
<dbReference type="InterPro" id="IPR043452">
    <property type="entry name" value="BZIP46-like"/>
</dbReference>
<gene>
    <name evidence="11" type="ORF">O6P43_011722</name>
</gene>
<dbReference type="GO" id="GO:0003700">
    <property type="term" value="F:DNA-binding transcription factor activity"/>
    <property type="evidence" value="ECO:0007669"/>
    <property type="project" value="InterPro"/>
</dbReference>
<dbReference type="InterPro" id="IPR004827">
    <property type="entry name" value="bZIP"/>
</dbReference>
<dbReference type="CDD" id="cd14707">
    <property type="entry name" value="bZIP_plant_BZIP46"/>
    <property type="match status" value="1"/>
</dbReference>
<dbReference type="GO" id="GO:0003677">
    <property type="term" value="F:DNA binding"/>
    <property type="evidence" value="ECO:0007669"/>
    <property type="project" value="UniProtKB-KW"/>
</dbReference>